<dbReference type="InterPro" id="IPR029062">
    <property type="entry name" value="Class_I_gatase-like"/>
</dbReference>
<evidence type="ECO:0000256" key="4">
    <source>
        <dbReference type="ARBA" id="ARBA00022801"/>
    </source>
</evidence>
<feature type="active site" description="Charge relay system" evidence="6">
    <location>
        <position position="200"/>
    </location>
</feature>
<feature type="active site" description="Charge relay system" evidence="6">
    <location>
        <position position="268"/>
    </location>
</feature>
<sequence>MLIAGDSIGIICCSDGKKHSDKEKIEKLEQILNDKFDLRAVFAETIFRTNDSPYSGTPKARATELLKLYSNPKIKAIFDISGGDAANQILPYLDFDSIRKAGVPFIGYSDLTVILNAIYAKTKQIGYNYLLLNLVGEESELQQVQFKKVFFENRLLINGRTLTDFDWHQADVIGGNIRCFLKLAGTEFMPDFSGKLILLESFGGKEAKIASCLAQLEQLGAFTKCSGIIVGQHSEAEKGGEYKEIGRLYQELGLKYKLPIFRTAEIGHGSAAKPCPIGAEINVSRETLTNF</sequence>
<keyword evidence="3" id="KW-0645">Protease</keyword>
<evidence type="ECO:0000256" key="2">
    <source>
        <dbReference type="ARBA" id="ARBA00022645"/>
    </source>
</evidence>
<feature type="active site" description="Nucleophile" evidence="6">
    <location>
        <position position="109"/>
    </location>
</feature>
<dbReference type="AlphaFoldDB" id="A0A7X1C7I4"/>
<accession>A0A7X1C7I4</accession>
<comment type="similarity">
    <text evidence="1">Belongs to the peptidase S66 family.</text>
</comment>
<dbReference type="PIRSF" id="PIRSF028757">
    <property type="entry name" value="LD-carboxypeptidase"/>
    <property type="match status" value="1"/>
</dbReference>
<keyword evidence="5" id="KW-0720">Serine protease</keyword>
<organism evidence="9 10">
    <name type="scientific">Listeria seeligeri</name>
    <dbReference type="NCBI Taxonomy" id="1640"/>
    <lineage>
        <taxon>Bacteria</taxon>
        <taxon>Bacillati</taxon>
        <taxon>Bacillota</taxon>
        <taxon>Bacilli</taxon>
        <taxon>Bacillales</taxon>
        <taxon>Listeriaceae</taxon>
        <taxon>Listeria</taxon>
    </lineage>
</organism>
<protein>
    <submittedName>
        <fullName evidence="9">LD-carboxypeptidase</fullName>
    </submittedName>
</protein>
<dbReference type="Proteomes" id="UP000523362">
    <property type="component" value="Unassembled WGS sequence"/>
</dbReference>
<dbReference type="EMBL" id="JAARRG010000014">
    <property type="protein sequence ID" value="MBC1487279.1"/>
    <property type="molecule type" value="Genomic_DNA"/>
</dbReference>
<dbReference type="RefSeq" id="WP_185384166.1">
    <property type="nucleotide sequence ID" value="NZ_CP063071.1"/>
</dbReference>
<evidence type="ECO:0000313" key="9">
    <source>
        <dbReference type="EMBL" id="MBC1487279.1"/>
    </source>
</evidence>
<evidence type="ECO:0000313" key="10">
    <source>
        <dbReference type="Proteomes" id="UP000523362"/>
    </source>
</evidence>
<dbReference type="SUPFAM" id="SSF141986">
    <property type="entry name" value="LD-carboxypeptidase A C-terminal domain-like"/>
    <property type="match status" value="1"/>
</dbReference>
<dbReference type="InterPro" id="IPR003507">
    <property type="entry name" value="S66_fam"/>
</dbReference>
<evidence type="ECO:0000256" key="6">
    <source>
        <dbReference type="PIRSR" id="PIRSR028757-1"/>
    </source>
</evidence>
<keyword evidence="2 9" id="KW-0121">Carboxypeptidase</keyword>
<dbReference type="Pfam" id="PF17676">
    <property type="entry name" value="Peptidase_S66C"/>
    <property type="match status" value="1"/>
</dbReference>
<dbReference type="InterPro" id="IPR027461">
    <property type="entry name" value="Carboxypeptidase_A_C_sf"/>
</dbReference>
<gene>
    <name evidence="9" type="ORF">HB897_13685</name>
</gene>
<keyword evidence="4" id="KW-0378">Hydrolase</keyword>
<dbReference type="Gene3D" id="3.40.50.10740">
    <property type="entry name" value="Class I glutamine amidotransferase-like"/>
    <property type="match status" value="1"/>
</dbReference>
<dbReference type="Pfam" id="PF02016">
    <property type="entry name" value="Peptidase_S66"/>
    <property type="match status" value="1"/>
</dbReference>
<proteinExistence type="inferred from homology"/>
<dbReference type="PANTHER" id="PTHR30237:SF2">
    <property type="entry name" value="MUREIN TETRAPEPTIDE CARBOXYPEPTIDASE"/>
    <property type="match status" value="1"/>
</dbReference>
<feature type="domain" description="LD-carboxypeptidase C-terminal" evidence="8">
    <location>
        <begin position="171"/>
        <end position="282"/>
    </location>
</feature>
<dbReference type="InterPro" id="IPR040921">
    <property type="entry name" value="Peptidase_S66C"/>
</dbReference>
<reference evidence="9 10" key="1">
    <citation type="submission" date="2020-03" db="EMBL/GenBank/DDBJ databases">
        <title>Soil Listeria distribution.</title>
        <authorList>
            <person name="Liao J."/>
            <person name="Wiedmann M."/>
        </authorList>
    </citation>
    <scope>NUCLEOTIDE SEQUENCE [LARGE SCALE GENOMIC DNA]</scope>
    <source>
        <strain evidence="9 10">FSL L7-1560</strain>
    </source>
</reference>
<name>A0A7X1C7I4_LISSE</name>
<dbReference type="CDD" id="cd07062">
    <property type="entry name" value="Peptidase_S66_mccF_like"/>
    <property type="match status" value="1"/>
</dbReference>
<dbReference type="GO" id="GO:0004180">
    <property type="term" value="F:carboxypeptidase activity"/>
    <property type="evidence" value="ECO:0007669"/>
    <property type="project" value="UniProtKB-KW"/>
</dbReference>
<comment type="caution">
    <text evidence="9">The sequence shown here is derived from an EMBL/GenBank/DDBJ whole genome shotgun (WGS) entry which is preliminary data.</text>
</comment>
<dbReference type="InterPro" id="IPR027478">
    <property type="entry name" value="LdcA_N"/>
</dbReference>
<evidence type="ECO:0000256" key="5">
    <source>
        <dbReference type="ARBA" id="ARBA00022825"/>
    </source>
</evidence>
<evidence type="ECO:0000256" key="1">
    <source>
        <dbReference type="ARBA" id="ARBA00010233"/>
    </source>
</evidence>
<evidence type="ECO:0000256" key="3">
    <source>
        <dbReference type="ARBA" id="ARBA00022670"/>
    </source>
</evidence>
<feature type="domain" description="LD-carboxypeptidase N-terminal" evidence="7">
    <location>
        <begin position="8"/>
        <end position="125"/>
    </location>
</feature>
<evidence type="ECO:0000259" key="7">
    <source>
        <dbReference type="Pfam" id="PF02016"/>
    </source>
</evidence>
<evidence type="ECO:0000259" key="8">
    <source>
        <dbReference type="Pfam" id="PF17676"/>
    </source>
</evidence>
<dbReference type="PANTHER" id="PTHR30237">
    <property type="entry name" value="MURAMOYLTETRAPEPTIDE CARBOXYPEPTIDASE"/>
    <property type="match status" value="1"/>
</dbReference>
<dbReference type="GO" id="GO:0006508">
    <property type="term" value="P:proteolysis"/>
    <property type="evidence" value="ECO:0007669"/>
    <property type="project" value="UniProtKB-KW"/>
</dbReference>
<dbReference type="InterPro" id="IPR040449">
    <property type="entry name" value="Peptidase_S66_N"/>
</dbReference>
<dbReference type="GO" id="GO:0008236">
    <property type="term" value="F:serine-type peptidase activity"/>
    <property type="evidence" value="ECO:0007669"/>
    <property type="project" value="UniProtKB-KW"/>
</dbReference>
<dbReference type="SUPFAM" id="SSF52317">
    <property type="entry name" value="Class I glutamine amidotransferase-like"/>
    <property type="match status" value="1"/>
</dbReference>
<dbReference type="Gene3D" id="3.50.30.60">
    <property type="entry name" value="LD-carboxypeptidase A C-terminal domain-like"/>
    <property type="match status" value="1"/>
</dbReference>